<dbReference type="InterPro" id="IPR027417">
    <property type="entry name" value="P-loop_NTPase"/>
</dbReference>
<dbReference type="SMART" id="SM00382">
    <property type="entry name" value="AAA"/>
    <property type="match status" value="1"/>
</dbReference>
<dbReference type="AlphaFoldDB" id="A0A2A2EVI9"/>
<evidence type="ECO:0000259" key="1">
    <source>
        <dbReference type="SMART" id="SM00382"/>
    </source>
</evidence>
<dbReference type="EMBL" id="NSKD01000013">
    <property type="protein sequence ID" value="PAU76367.1"/>
    <property type="molecule type" value="Genomic_DNA"/>
</dbReference>
<dbReference type="Pfam" id="PF13401">
    <property type="entry name" value="AAA_22"/>
    <property type="match status" value="1"/>
</dbReference>
<keyword evidence="3" id="KW-1185">Reference proteome</keyword>
<sequence length="280" mass="30905">MYEAFFGLRDAPFSLTPNTRYFLRAPSHGQALELLLVALRQKEGFIKVSGEVGTGKTLLCRLLLNALEGKLTTAYIPNPQLGPTELFEAIADELGVTLDDPSNTHRALSALQQYLIDNAASSGAAVLVIDEAQSMPVETLETLRLLTNLETESRKLLQVVLFGQPELDELLARPDLRQLSQRITFQHRLETLSPETVADYLQHRLAKAGWNGGRLFQPRAVRLISRASGGTPRLINILAHKALIAAYGRGEREITSRHVRQAIRDTDSVVRRPGVLGGLI</sequence>
<gene>
    <name evidence="2" type="ORF">CK501_16165</name>
</gene>
<name>A0A2A2EVI9_9GAMM</name>
<dbReference type="OrthoDB" id="9780149at2"/>
<dbReference type="InterPro" id="IPR003593">
    <property type="entry name" value="AAA+_ATPase"/>
</dbReference>
<dbReference type="Proteomes" id="UP000218896">
    <property type="component" value="Unassembled WGS sequence"/>
</dbReference>
<comment type="caution">
    <text evidence="2">The sequence shown here is derived from an EMBL/GenBank/DDBJ whole genome shotgun (WGS) entry which is preliminary data.</text>
</comment>
<evidence type="ECO:0000313" key="2">
    <source>
        <dbReference type="EMBL" id="PAU76367.1"/>
    </source>
</evidence>
<dbReference type="RefSeq" id="WP_095618766.1">
    <property type="nucleotide sequence ID" value="NZ_NSKD01000013.1"/>
</dbReference>
<organism evidence="2 3">
    <name type="scientific">Halovibrio salipaludis</name>
    <dbReference type="NCBI Taxonomy" id="2032626"/>
    <lineage>
        <taxon>Bacteria</taxon>
        <taxon>Pseudomonadati</taxon>
        <taxon>Pseudomonadota</taxon>
        <taxon>Gammaproteobacteria</taxon>
        <taxon>Oceanospirillales</taxon>
        <taxon>Halomonadaceae</taxon>
        <taxon>Halovibrio</taxon>
    </lineage>
</organism>
<dbReference type="SUPFAM" id="SSF52540">
    <property type="entry name" value="P-loop containing nucleoside triphosphate hydrolases"/>
    <property type="match status" value="1"/>
</dbReference>
<dbReference type="InterPro" id="IPR052026">
    <property type="entry name" value="ExeA_AAA_ATPase_DNA-bind"/>
</dbReference>
<feature type="domain" description="AAA+ ATPase" evidence="1">
    <location>
        <begin position="42"/>
        <end position="274"/>
    </location>
</feature>
<dbReference type="PANTHER" id="PTHR35894:SF7">
    <property type="entry name" value="GENERAL SECRETION PATHWAY PROTEIN A-RELATED"/>
    <property type="match status" value="1"/>
</dbReference>
<dbReference type="Gene3D" id="3.40.50.300">
    <property type="entry name" value="P-loop containing nucleotide triphosphate hydrolases"/>
    <property type="match status" value="1"/>
</dbReference>
<dbReference type="GO" id="GO:0016887">
    <property type="term" value="F:ATP hydrolysis activity"/>
    <property type="evidence" value="ECO:0007669"/>
    <property type="project" value="InterPro"/>
</dbReference>
<dbReference type="PANTHER" id="PTHR35894">
    <property type="entry name" value="GENERAL SECRETION PATHWAY PROTEIN A-RELATED"/>
    <property type="match status" value="1"/>
</dbReference>
<protein>
    <submittedName>
        <fullName evidence="2">AAA family ATPase</fullName>
    </submittedName>
</protein>
<dbReference type="InterPro" id="IPR049945">
    <property type="entry name" value="AAA_22"/>
</dbReference>
<proteinExistence type="predicted"/>
<evidence type="ECO:0000313" key="3">
    <source>
        <dbReference type="Proteomes" id="UP000218896"/>
    </source>
</evidence>
<accession>A0A2A2EVI9</accession>
<reference evidence="2 3" key="1">
    <citation type="submission" date="2017-08" db="EMBL/GenBank/DDBJ databases">
        <title>Halovibrio sewagensis sp. nov., isolated from wastewater of high salinity.</title>
        <authorList>
            <person name="Dong X."/>
            <person name="Zhang G."/>
        </authorList>
    </citation>
    <scope>NUCLEOTIDE SEQUENCE [LARGE SCALE GENOMIC DNA]</scope>
    <source>
        <strain evidence="2 3">YL5-2</strain>
    </source>
</reference>